<feature type="domain" description="Glycosyl hydrolase family 13 catalytic" evidence="3">
    <location>
        <begin position="24"/>
        <end position="402"/>
    </location>
</feature>
<comment type="similarity">
    <text evidence="1">Belongs to the glycosyl hydrolase 13 family.</text>
</comment>
<dbReference type="Pfam" id="PF00128">
    <property type="entry name" value="Alpha-amylase"/>
    <property type="match status" value="1"/>
</dbReference>
<accession>A0ABP8LM41</accession>
<dbReference type="RefSeq" id="WP_345026369.1">
    <property type="nucleotide sequence ID" value="NZ_BAABEY010000002.1"/>
</dbReference>
<evidence type="ECO:0000256" key="2">
    <source>
        <dbReference type="SAM" id="MobiDB-lite"/>
    </source>
</evidence>
<proteinExistence type="inferred from homology"/>
<dbReference type="CDD" id="cd11331">
    <property type="entry name" value="AmyAc_OligoGlu_like"/>
    <property type="match status" value="1"/>
</dbReference>
<dbReference type="PANTHER" id="PTHR10357">
    <property type="entry name" value="ALPHA-AMYLASE FAMILY MEMBER"/>
    <property type="match status" value="1"/>
</dbReference>
<organism evidence="4 5">
    <name type="scientific">Ravibacter arvi</name>
    <dbReference type="NCBI Taxonomy" id="2051041"/>
    <lineage>
        <taxon>Bacteria</taxon>
        <taxon>Pseudomonadati</taxon>
        <taxon>Bacteroidota</taxon>
        <taxon>Cytophagia</taxon>
        <taxon>Cytophagales</taxon>
        <taxon>Spirosomataceae</taxon>
        <taxon>Ravibacter</taxon>
    </lineage>
</organism>
<comment type="caution">
    <text evidence="4">The sequence shown here is derived from an EMBL/GenBank/DDBJ whole genome shotgun (WGS) entry which is preliminary data.</text>
</comment>
<dbReference type="InterPro" id="IPR017853">
    <property type="entry name" value="GH"/>
</dbReference>
<dbReference type="GO" id="GO:0016787">
    <property type="term" value="F:hydrolase activity"/>
    <property type="evidence" value="ECO:0007669"/>
    <property type="project" value="UniProtKB-KW"/>
</dbReference>
<keyword evidence="4" id="KW-0378">Hydrolase</keyword>
<dbReference type="Gene3D" id="3.90.400.10">
    <property type="entry name" value="Oligo-1,6-glucosidase, Domain 2"/>
    <property type="match status" value="1"/>
</dbReference>
<evidence type="ECO:0000259" key="3">
    <source>
        <dbReference type="SMART" id="SM00642"/>
    </source>
</evidence>
<feature type="region of interest" description="Disordered" evidence="2">
    <location>
        <begin position="541"/>
        <end position="567"/>
    </location>
</feature>
<dbReference type="InterPro" id="IPR006047">
    <property type="entry name" value="GH13_cat_dom"/>
</dbReference>
<protein>
    <submittedName>
        <fullName evidence="4">Alpha-amylase family glycosyl hydrolase</fullName>
    </submittedName>
</protein>
<gene>
    <name evidence="4" type="ORF">GCM10023091_04270</name>
</gene>
<dbReference type="Proteomes" id="UP001501508">
    <property type="component" value="Unassembled WGS sequence"/>
</dbReference>
<evidence type="ECO:0000313" key="4">
    <source>
        <dbReference type="EMBL" id="GAA4432340.1"/>
    </source>
</evidence>
<dbReference type="SUPFAM" id="SSF51011">
    <property type="entry name" value="Glycosyl hydrolase domain"/>
    <property type="match status" value="1"/>
</dbReference>
<dbReference type="SMART" id="SM00642">
    <property type="entry name" value="Aamy"/>
    <property type="match status" value="1"/>
</dbReference>
<dbReference type="Gene3D" id="3.20.20.80">
    <property type="entry name" value="Glycosidases"/>
    <property type="match status" value="1"/>
</dbReference>
<dbReference type="EMBL" id="BAABEY010000002">
    <property type="protein sequence ID" value="GAA4432340.1"/>
    <property type="molecule type" value="Genomic_DNA"/>
</dbReference>
<reference evidence="5" key="1">
    <citation type="journal article" date="2019" name="Int. J. Syst. Evol. Microbiol.">
        <title>The Global Catalogue of Microorganisms (GCM) 10K type strain sequencing project: providing services to taxonomists for standard genome sequencing and annotation.</title>
        <authorList>
            <consortium name="The Broad Institute Genomics Platform"/>
            <consortium name="The Broad Institute Genome Sequencing Center for Infectious Disease"/>
            <person name="Wu L."/>
            <person name="Ma J."/>
        </authorList>
    </citation>
    <scope>NUCLEOTIDE SEQUENCE [LARGE SCALE GENOMIC DNA]</scope>
    <source>
        <strain evidence="5">JCM 31920</strain>
    </source>
</reference>
<sequence length="567" mass="64958">MAQMYNKEENTSRQPWWETGVIYQVYPRSFQDTNQDGVGDLNGVIQRLDYLKWMQVDCIWLSPVFRSPMADFGYDISDYTGIDPLFGSIDDFDRLISEVHRRDMKLILDLVPNHTSDQHPWFRESRKDLHNRKRNWYIWQDGGPDHTPPNNWKSVFGGPAWEYDSATGQFYYHAFLKEQPDLNWRNPEVWQAILDVMRFWLEKHVDGFRVDVMWHMVKDELLRNNPSQPGTDPASDFYDDYLPVYSTDQPEVHEIVRAMRELLESYGQKVLIGEIYLPVSKLIHYYGKDNKGAHLPFNFQLLTAEWKAEQISAIINEYEGALPEGGWPNWVLGNHDQRRIATRIGLPQARVAAMLLLTLRGTPTLYYGEEIGMTDVAIPRSEIVDPQGLGFPDLYASRDPGRTPMQWDSSPYAGFSQTKAWLRLAHNYNEVNVANQQHAPASMLNLYRKLIDLRKNEPAFTRGAYTPLYTDQQVLAYVRAAPEGDKFMVVLNLTAGPARFDPPHQQWHGEVVINTLPGREGLPTSGPILLNGDEGLIIRLEPGAGQPEDPASTEGLATTGSTPPRIR</sequence>
<name>A0ABP8LM41_9BACT</name>
<dbReference type="SUPFAM" id="SSF51445">
    <property type="entry name" value="(Trans)glycosidases"/>
    <property type="match status" value="1"/>
</dbReference>
<evidence type="ECO:0000256" key="1">
    <source>
        <dbReference type="ARBA" id="ARBA00008061"/>
    </source>
</evidence>
<evidence type="ECO:0000313" key="5">
    <source>
        <dbReference type="Proteomes" id="UP001501508"/>
    </source>
</evidence>
<dbReference type="InterPro" id="IPR045857">
    <property type="entry name" value="O16G_dom_2"/>
</dbReference>
<feature type="compositionally biased region" description="Polar residues" evidence="2">
    <location>
        <begin position="555"/>
        <end position="567"/>
    </location>
</feature>
<keyword evidence="5" id="KW-1185">Reference proteome</keyword>
<dbReference type="PANTHER" id="PTHR10357:SF179">
    <property type="entry name" value="NEUTRAL AND BASIC AMINO ACID TRANSPORT PROTEIN RBAT"/>
    <property type="match status" value="1"/>
</dbReference>